<dbReference type="GO" id="GO:0043565">
    <property type="term" value="F:sequence-specific DNA binding"/>
    <property type="evidence" value="ECO:0007669"/>
    <property type="project" value="InterPro"/>
</dbReference>
<feature type="signal peptide" evidence="13">
    <location>
        <begin position="1"/>
        <end position="21"/>
    </location>
</feature>
<evidence type="ECO:0000256" key="6">
    <source>
        <dbReference type="ARBA" id="ARBA00022777"/>
    </source>
</evidence>
<feature type="chain" id="PRO_5032748559" description="histidine kinase" evidence="13">
    <location>
        <begin position="22"/>
        <end position="1372"/>
    </location>
</feature>
<evidence type="ECO:0000256" key="10">
    <source>
        <dbReference type="ARBA" id="ARBA00023125"/>
    </source>
</evidence>
<dbReference type="InterPro" id="IPR004358">
    <property type="entry name" value="Sig_transdc_His_kin-like_C"/>
</dbReference>
<gene>
    <name evidence="17" type="ORF">HDF22_005288</name>
</gene>
<dbReference type="GO" id="GO:0003700">
    <property type="term" value="F:DNA-binding transcription factor activity"/>
    <property type="evidence" value="ECO:0007669"/>
    <property type="project" value="InterPro"/>
</dbReference>
<dbReference type="SUPFAM" id="SSF46689">
    <property type="entry name" value="Homeodomain-like"/>
    <property type="match status" value="1"/>
</dbReference>
<comment type="caution">
    <text evidence="17">The sequence shown here is derived from an EMBL/GenBank/DDBJ whole genome shotgun (WGS) entry which is preliminary data.</text>
</comment>
<feature type="modified residue" description="4-aspartylphosphate" evidence="12">
    <location>
        <position position="1169"/>
    </location>
</feature>
<dbReference type="CDD" id="cd16922">
    <property type="entry name" value="HATPase_EvgS-ArcB-TorS-like"/>
    <property type="match status" value="1"/>
</dbReference>
<keyword evidence="5" id="KW-0547">Nucleotide-binding</keyword>
<dbReference type="InterPro" id="IPR003661">
    <property type="entry name" value="HisK_dim/P_dom"/>
</dbReference>
<dbReference type="InterPro" id="IPR011006">
    <property type="entry name" value="CheY-like_superfamily"/>
</dbReference>
<feature type="domain" description="Response regulatory" evidence="16">
    <location>
        <begin position="1121"/>
        <end position="1236"/>
    </location>
</feature>
<comment type="catalytic activity">
    <reaction evidence="1">
        <text>ATP + protein L-histidine = ADP + protein N-phospho-L-histidine.</text>
        <dbReference type="EC" id="2.7.13.3"/>
    </reaction>
</comment>
<dbReference type="InterPro" id="IPR018060">
    <property type="entry name" value="HTH_AraC"/>
</dbReference>
<dbReference type="PANTHER" id="PTHR43547">
    <property type="entry name" value="TWO-COMPONENT HISTIDINE KINASE"/>
    <property type="match status" value="1"/>
</dbReference>
<keyword evidence="4" id="KW-0808">Transferase</keyword>
<dbReference type="Gene3D" id="3.40.50.2300">
    <property type="match status" value="1"/>
</dbReference>
<dbReference type="SMART" id="SM00388">
    <property type="entry name" value="HisKA"/>
    <property type="match status" value="1"/>
</dbReference>
<dbReference type="Gene3D" id="2.130.10.10">
    <property type="entry name" value="YVTN repeat-like/Quinoprotein amine dehydrogenase"/>
    <property type="match status" value="2"/>
</dbReference>
<evidence type="ECO:0000256" key="4">
    <source>
        <dbReference type="ARBA" id="ARBA00022679"/>
    </source>
</evidence>
<dbReference type="GO" id="GO:0005524">
    <property type="term" value="F:ATP binding"/>
    <property type="evidence" value="ECO:0007669"/>
    <property type="project" value="UniProtKB-KW"/>
</dbReference>
<evidence type="ECO:0000256" key="9">
    <source>
        <dbReference type="ARBA" id="ARBA00023015"/>
    </source>
</evidence>
<evidence type="ECO:0000256" key="5">
    <source>
        <dbReference type="ARBA" id="ARBA00022741"/>
    </source>
</evidence>
<feature type="domain" description="HTH araC/xylS-type" evidence="14">
    <location>
        <begin position="1268"/>
        <end position="1367"/>
    </location>
</feature>
<dbReference type="InterPro" id="IPR018062">
    <property type="entry name" value="HTH_AraC-typ_CS"/>
</dbReference>
<evidence type="ECO:0000313" key="17">
    <source>
        <dbReference type="EMBL" id="MBB6131137.1"/>
    </source>
</evidence>
<proteinExistence type="predicted"/>
<dbReference type="CDD" id="cd00082">
    <property type="entry name" value="HisKA"/>
    <property type="match status" value="1"/>
</dbReference>
<dbReference type="InterPro" id="IPR011110">
    <property type="entry name" value="Reg_prop"/>
</dbReference>
<dbReference type="FunFam" id="1.10.287.130:FF:000045">
    <property type="entry name" value="Two-component system sensor histidine kinase/response regulator"/>
    <property type="match status" value="1"/>
</dbReference>
<dbReference type="SMART" id="SM00448">
    <property type="entry name" value="REC"/>
    <property type="match status" value="1"/>
</dbReference>
<keyword evidence="8" id="KW-0902">Two-component regulatory system</keyword>
<dbReference type="Pfam" id="PF07494">
    <property type="entry name" value="Reg_prop"/>
    <property type="match status" value="5"/>
</dbReference>
<evidence type="ECO:0000256" key="11">
    <source>
        <dbReference type="ARBA" id="ARBA00023163"/>
    </source>
</evidence>
<dbReference type="InterPro" id="IPR015943">
    <property type="entry name" value="WD40/YVTN_repeat-like_dom_sf"/>
</dbReference>
<dbReference type="PROSITE" id="PS50109">
    <property type="entry name" value="HIS_KIN"/>
    <property type="match status" value="1"/>
</dbReference>
<dbReference type="SUPFAM" id="SSF63829">
    <property type="entry name" value="Calcium-dependent phosphotriesterase"/>
    <property type="match status" value="2"/>
</dbReference>
<evidence type="ECO:0000256" key="12">
    <source>
        <dbReference type="PROSITE-ProRule" id="PRU00169"/>
    </source>
</evidence>
<dbReference type="EC" id="2.7.13.3" evidence="2"/>
<keyword evidence="13" id="KW-0732">Signal</keyword>
<dbReference type="SUPFAM" id="SSF47384">
    <property type="entry name" value="Homodimeric domain of signal transducing histidine kinase"/>
    <property type="match status" value="1"/>
</dbReference>
<dbReference type="Proteomes" id="UP000548326">
    <property type="component" value="Unassembled WGS sequence"/>
</dbReference>
<organism evidence="17 18">
    <name type="scientific">Mucilaginibacter lappiensis</name>
    <dbReference type="NCBI Taxonomy" id="354630"/>
    <lineage>
        <taxon>Bacteria</taxon>
        <taxon>Pseudomonadati</taxon>
        <taxon>Bacteroidota</taxon>
        <taxon>Sphingobacteriia</taxon>
        <taxon>Sphingobacteriales</taxon>
        <taxon>Sphingobacteriaceae</taxon>
        <taxon>Mucilaginibacter</taxon>
    </lineage>
</organism>
<evidence type="ECO:0000256" key="2">
    <source>
        <dbReference type="ARBA" id="ARBA00012438"/>
    </source>
</evidence>
<dbReference type="Pfam" id="PF12833">
    <property type="entry name" value="HTH_18"/>
    <property type="match status" value="1"/>
</dbReference>
<sequence length="1372" mass="158202">MRPKLLIVYAVIFFTSKAGLAQHGQYQFLNIDIDKGLSNNQVNCIYKDKRGFMWFGTMSGLDKYNGYTFKVFKRDTRNPHSLNDDCIVNICEGPEAKLWIETRNGFNIYDPLTEQFEHDLIPEEQSLHLPNYGLSSIKKDNKGNYWFLYANDGVYKYDPLRHKTWHFSHTFNKSLYSDIVMGIDEDKQGNMWFIYHDGVLEKFNTFQQKVTFRSDLLSKANVAANYNYSLTVDRDNDLWLYSRNSSLGVYYFSPDKHTFMHLDKTTPGARLNTNIINNITQDDKGIIWVATDHGGINLIDKKDFSVRYLLNREDDSKSIAQNSGVVYKDDMGIMWFGTYKRGISYYHKNIIKFPVYRHFASDVNSLSFEDVNKFVEDDLGNLWIGTNGGGLTYFNRKTGRYTQYKHETGNTNSLSNDVIISLCIDHQKKLWIGTYFGGLDCFDGRTFTHYRHNDRDSTTISDDRVWSILEDSGNRLWIGTFTGGLNMLDRSKNIFKHYKPFQPNSVHSAFISSIFEDRDRNIWFGSYYGVDVLLKKNNRFIHYIHEDKNPNSLNMDNVTSINQDSRGLMWISTLEGLNIFDPARNKFSVLSKENGLPDNMVLNTLEDNNHTIWLSTPKGLCNITLTPFNGSYRYQFKSFDETDGLQGREFNVNAALKTKRGEMIFGGAKGFNMFLPENIGYVESAPMPALADFQMFNKTLNPGEAVNGHVVLSKSITETSDLALRYNENSFSIGFADLNFFNSGKVKLEYKLDGFDKAWIKNDDKTRKATYTNIDPGNYVFKVRAVSNNGSLTSLPLTLPIRIQPPFWKTRFAYLLYLLTCLTSLWYIRQRGIKKIEAKFELEREREEARRMHELDLMKIEFFTNVSHEFRTPISLILAPVECMLKEADDKSNHRKLQMIYQNSKRLLNMINQLLDFSKLSLQKFKIDLKEADIIKNIRDTCDLFSTLADKKQIRFGFECETDSCMAFFDEDKIERILFNLVSNALKFTHESGCVNVTVKLLESNMADMTLLEIHVKDTGIGIPAEKHDKIFERFFQNIMPASMINQGSGIGLAITKEFVNLMGGVISVESEPGKGSSFIVRLPLKLSKELNRNEANIPSMSFQLIKTEPVVYEKKDKRITILIVEDNPEFRTYLKEDLNRSYNVVEAANGRDGWQKALSLHPNLILSDINMPEINGIDFCKKIRSDKRTEHIPFILLTAFTAGDQELIGLETGANDYMIKPFNFEVLHFKIKNLLKYQQSTKETYQKQIEVEPSAVVIEGPDMKFMKKALAVIEANISNADFSVEMLSREVNMSRVALYRKVFNLLGKAPLEFIKSIRLKRAMQLLEMNEFTIAEVAYQVGYNNPKYFAKAFKSEFSILPSDYLNELKKNK</sequence>
<dbReference type="InterPro" id="IPR011123">
    <property type="entry name" value="Y_Y_Y"/>
</dbReference>
<reference evidence="17 18" key="1">
    <citation type="submission" date="2020-08" db="EMBL/GenBank/DDBJ databases">
        <title>Genomic Encyclopedia of Type Strains, Phase IV (KMG-V): Genome sequencing to study the core and pangenomes of soil and plant-associated prokaryotes.</title>
        <authorList>
            <person name="Whitman W."/>
        </authorList>
    </citation>
    <scope>NUCLEOTIDE SEQUENCE [LARGE SCALE GENOMIC DNA]</scope>
    <source>
        <strain evidence="17 18">MP601</strain>
    </source>
</reference>
<dbReference type="InterPro" id="IPR036097">
    <property type="entry name" value="HisK_dim/P_sf"/>
</dbReference>
<dbReference type="PANTHER" id="PTHR43547:SF2">
    <property type="entry name" value="HYBRID SIGNAL TRANSDUCTION HISTIDINE KINASE C"/>
    <property type="match status" value="1"/>
</dbReference>
<dbReference type="InterPro" id="IPR005467">
    <property type="entry name" value="His_kinase_dom"/>
</dbReference>
<dbReference type="GO" id="GO:0000155">
    <property type="term" value="F:phosphorelay sensor kinase activity"/>
    <property type="evidence" value="ECO:0007669"/>
    <property type="project" value="InterPro"/>
</dbReference>
<keyword evidence="7" id="KW-0067">ATP-binding</keyword>
<evidence type="ECO:0000256" key="3">
    <source>
        <dbReference type="ARBA" id="ARBA00022553"/>
    </source>
</evidence>
<evidence type="ECO:0000259" key="15">
    <source>
        <dbReference type="PROSITE" id="PS50109"/>
    </source>
</evidence>
<dbReference type="Pfam" id="PF02518">
    <property type="entry name" value="HATPase_c"/>
    <property type="match status" value="1"/>
</dbReference>
<dbReference type="PRINTS" id="PR00344">
    <property type="entry name" value="BCTRLSENSOR"/>
</dbReference>
<dbReference type="CDD" id="cd17574">
    <property type="entry name" value="REC_OmpR"/>
    <property type="match status" value="1"/>
</dbReference>
<dbReference type="SUPFAM" id="SSF52172">
    <property type="entry name" value="CheY-like"/>
    <property type="match status" value="1"/>
</dbReference>
<dbReference type="InterPro" id="IPR001789">
    <property type="entry name" value="Sig_transdc_resp-reg_receiver"/>
</dbReference>
<dbReference type="FunFam" id="3.30.565.10:FF:000037">
    <property type="entry name" value="Hybrid sensor histidine kinase/response regulator"/>
    <property type="match status" value="1"/>
</dbReference>
<dbReference type="PROSITE" id="PS50110">
    <property type="entry name" value="RESPONSE_REGULATORY"/>
    <property type="match status" value="1"/>
</dbReference>
<accession>A0A841JJM0</accession>
<keyword evidence="10 17" id="KW-0238">DNA-binding</keyword>
<dbReference type="PROSITE" id="PS01124">
    <property type="entry name" value="HTH_ARAC_FAMILY_2"/>
    <property type="match status" value="1"/>
</dbReference>
<dbReference type="Pfam" id="PF00072">
    <property type="entry name" value="Response_reg"/>
    <property type="match status" value="1"/>
</dbReference>
<dbReference type="RefSeq" id="WP_183589719.1">
    <property type="nucleotide sequence ID" value="NZ_JACHCA010000020.1"/>
</dbReference>
<evidence type="ECO:0000256" key="7">
    <source>
        <dbReference type="ARBA" id="ARBA00022840"/>
    </source>
</evidence>
<dbReference type="Pfam" id="PF00512">
    <property type="entry name" value="HisKA"/>
    <property type="match status" value="1"/>
</dbReference>
<dbReference type="Gene3D" id="3.30.565.10">
    <property type="entry name" value="Histidine kinase-like ATPase, C-terminal domain"/>
    <property type="match status" value="1"/>
</dbReference>
<dbReference type="EMBL" id="JACHCA010000020">
    <property type="protein sequence ID" value="MBB6131137.1"/>
    <property type="molecule type" value="Genomic_DNA"/>
</dbReference>
<keyword evidence="6 17" id="KW-0418">Kinase</keyword>
<evidence type="ECO:0000313" key="18">
    <source>
        <dbReference type="Proteomes" id="UP000548326"/>
    </source>
</evidence>
<dbReference type="SUPFAM" id="SSF55874">
    <property type="entry name" value="ATPase domain of HSP90 chaperone/DNA topoisomerase II/histidine kinase"/>
    <property type="match status" value="1"/>
</dbReference>
<dbReference type="Gene3D" id="1.10.287.130">
    <property type="match status" value="1"/>
</dbReference>
<dbReference type="SMART" id="SM00342">
    <property type="entry name" value="HTH_ARAC"/>
    <property type="match status" value="1"/>
</dbReference>
<dbReference type="Gene3D" id="1.10.10.60">
    <property type="entry name" value="Homeodomain-like"/>
    <property type="match status" value="1"/>
</dbReference>
<feature type="domain" description="Histidine kinase" evidence="15">
    <location>
        <begin position="865"/>
        <end position="1087"/>
    </location>
</feature>
<keyword evidence="9" id="KW-0805">Transcription regulation</keyword>
<dbReference type="PROSITE" id="PS00041">
    <property type="entry name" value="HTH_ARAC_FAMILY_1"/>
    <property type="match status" value="1"/>
</dbReference>
<evidence type="ECO:0000256" key="8">
    <source>
        <dbReference type="ARBA" id="ARBA00023012"/>
    </source>
</evidence>
<dbReference type="InterPro" id="IPR013783">
    <property type="entry name" value="Ig-like_fold"/>
</dbReference>
<dbReference type="InterPro" id="IPR036890">
    <property type="entry name" value="HATPase_C_sf"/>
</dbReference>
<dbReference type="InterPro" id="IPR003594">
    <property type="entry name" value="HATPase_dom"/>
</dbReference>
<keyword evidence="11" id="KW-0804">Transcription</keyword>
<evidence type="ECO:0000256" key="13">
    <source>
        <dbReference type="SAM" id="SignalP"/>
    </source>
</evidence>
<evidence type="ECO:0000259" key="16">
    <source>
        <dbReference type="PROSITE" id="PS50110"/>
    </source>
</evidence>
<evidence type="ECO:0000256" key="1">
    <source>
        <dbReference type="ARBA" id="ARBA00000085"/>
    </source>
</evidence>
<dbReference type="Gene3D" id="2.60.40.10">
    <property type="entry name" value="Immunoglobulins"/>
    <property type="match status" value="1"/>
</dbReference>
<dbReference type="InterPro" id="IPR009057">
    <property type="entry name" value="Homeodomain-like_sf"/>
</dbReference>
<evidence type="ECO:0000259" key="14">
    <source>
        <dbReference type="PROSITE" id="PS01124"/>
    </source>
</evidence>
<protein>
    <recommendedName>
        <fullName evidence="2">histidine kinase</fullName>
        <ecNumber evidence="2">2.7.13.3</ecNumber>
    </recommendedName>
</protein>
<dbReference type="Pfam" id="PF07495">
    <property type="entry name" value="Y_Y_Y"/>
    <property type="match status" value="1"/>
</dbReference>
<dbReference type="SMART" id="SM00387">
    <property type="entry name" value="HATPase_c"/>
    <property type="match status" value="1"/>
</dbReference>
<keyword evidence="3 12" id="KW-0597">Phosphoprotein</keyword>
<name>A0A841JJM0_9SPHI</name>